<dbReference type="InterPro" id="IPR000515">
    <property type="entry name" value="MetI-like"/>
</dbReference>
<evidence type="ECO:0000256" key="3">
    <source>
        <dbReference type="ARBA" id="ARBA00022989"/>
    </source>
</evidence>
<evidence type="ECO:0000313" key="9">
    <source>
        <dbReference type="Proteomes" id="UP000287502"/>
    </source>
</evidence>
<keyword evidence="2 5" id="KW-0812">Transmembrane</keyword>
<dbReference type="PANTHER" id="PTHR42727:SF1">
    <property type="entry name" value="PHOSPHATE TRANSPORT SYSTEM PERMEASE"/>
    <property type="match status" value="1"/>
</dbReference>
<keyword evidence="4 5" id="KW-0472">Membrane</keyword>
<dbReference type="KEGG" id="gtl:EP073_09895"/>
<dbReference type="InterPro" id="IPR022182">
    <property type="entry name" value="PstC_N"/>
</dbReference>
<dbReference type="Gene3D" id="1.10.3720.10">
    <property type="entry name" value="MetI-like"/>
    <property type="match status" value="1"/>
</dbReference>
<feature type="transmembrane region" description="Helical" evidence="5">
    <location>
        <begin position="258"/>
        <end position="276"/>
    </location>
</feature>
<feature type="transmembrane region" description="Helical" evidence="5">
    <location>
        <begin position="224"/>
        <end position="246"/>
    </location>
</feature>
<keyword evidence="9" id="KW-1185">Reference proteome</keyword>
<comment type="function">
    <text evidence="6">Part of the binding-protein-dependent transport system for phosphate; probably responsible for the translocation of the substrate across the membrane.</text>
</comment>
<dbReference type="PANTHER" id="PTHR42727">
    <property type="entry name" value="PHOSPHATE TRANSPORT SYSTEM PERMEASE PROTEIN"/>
    <property type="match status" value="1"/>
</dbReference>
<dbReference type="EMBL" id="CP035108">
    <property type="protein sequence ID" value="QAR33701.1"/>
    <property type="molecule type" value="Genomic_DNA"/>
</dbReference>
<feature type="transmembrane region" description="Helical" evidence="5">
    <location>
        <begin position="111"/>
        <end position="133"/>
    </location>
</feature>
<feature type="transmembrane region" description="Helical" evidence="5">
    <location>
        <begin position="180"/>
        <end position="204"/>
    </location>
</feature>
<reference evidence="8 9" key="1">
    <citation type="submission" date="2019-01" db="EMBL/GenBank/DDBJ databases">
        <title>Geovibrio thiophilus DSM 11263, complete genome.</title>
        <authorList>
            <person name="Spring S."/>
            <person name="Bunk B."/>
            <person name="Sproer C."/>
        </authorList>
    </citation>
    <scope>NUCLEOTIDE SEQUENCE [LARGE SCALE GENOMIC DNA]</scope>
    <source>
        <strain evidence="8 9">DSM 11263</strain>
    </source>
</reference>
<dbReference type="InterPro" id="IPR035906">
    <property type="entry name" value="MetI-like_sf"/>
</dbReference>
<evidence type="ECO:0000256" key="4">
    <source>
        <dbReference type="ARBA" id="ARBA00023136"/>
    </source>
</evidence>
<dbReference type="OrthoDB" id="9785113at2"/>
<feature type="transmembrane region" description="Helical" evidence="5">
    <location>
        <begin position="42"/>
        <end position="63"/>
    </location>
</feature>
<dbReference type="NCBIfam" id="TIGR02138">
    <property type="entry name" value="phosphate_pstC"/>
    <property type="match status" value="1"/>
</dbReference>
<feature type="transmembrane region" description="Helical" evidence="5">
    <location>
        <begin position="70"/>
        <end position="91"/>
    </location>
</feature>
<keyword evidence="6" id="KW-1003">Cell membrane</keyword>
<feature type="transmembrane region" description="Helical" evidence="5">
    <location>
        <begin position="379"/>
        <end position="401"/>
    </location>
</feature>
<sequence>MLITIIIILAVLSGLSFAYGAHRAKVWEDSKQRLSSRPGHYAWYAVIKFTVPSWLLLFAALLLKTTKIAVISPAVVLACSALLVIAGFIISSKKFSPLLNARVIVEKHIRYLLIAASLVSILTTVGIVFSILFEAIIFFKHVNVIDFLTGTSWNPDTAFLEGAGRESEHAAKPEFGSAPIFAGTFMITLISLSVSVPVGLFAAIFLSEYASNNFRKVFKPVLEILAGIPTVVYGFFAALTVSPLVVKVAGFFGLQADYTNALAPGLVMGIMIIPFISSLSDDVINAVPQSLREGGLALGTTKSETIKQIILPAAMPGIVSAILLAVSRAVGETMIVVMAAGLRPNLTWNPLEGMTTVTVQIVDALTGDQAFDSLATLSAFGLGLVLLIFTFIINLVSTYIVRRYRKIYE</sequence>
<dbReference type="SUPFAM" id="SSF161098">
    <property type="entry name" value="MetI-like"/>
    <property type="match status" value="1"/>
</dbReference>
<evidence type="ECO:0000256" key="1">
    <source>
        <dbReference type="ARBA" id="ARBA00004651"/>
    </source>
</evidence>
<dbReference type="PROSITE" id="PS50928">
    <property type="entry name" value="ABC_TM1"/>
    <property type="match status" value="1"/>
</dbReference>
<keyword evidence="3 5" id="KW-1133">Transmembrane helix</keyword>
<keyword evidence="6" id="KW-0592">Phosphate transport</keyword>
<protein>
    <recommendedName>
        <fullName evidence="6">Phosphate transport system permease protein</fullName>
    </recommendedName>
</protein>
<dbReference type="GO" id="GO:0005886">
    <property type="term" value="C:plasma membrane"/>
    <property type="evidence" value="ECO:0007669"/>
    <property type="project" value="UniProtKB-SubCell"/>
</dbReference>
<keyword evidence="5" id="KW-0813">Transport</keyword>
<dbReference type="GO" id="GO:0006817">
    <property type="term" value="P:phosphate ion transport"/>
    <property type="evidence" value="ECO:0007669"/>
    <property type="project" value="UniProtKB-KW"/>
</dbReference>
<dbReference type="GO" id="GO:0005315">
    <property type="term" value="F:phosphate transmembrane transporter activity"/>
    <property type="evidence" value="ECO:0007669"/>
    <property type="project" value="InterPro"/>
</dbReference>
<dbReference type="InterPro" id="IPR011864">
    <property type="entry name" value="Phosphate_PstC"/>
</dbReference>
<gene>
    <name evidence="8" type="primary">pstC</name>
    <name evidence="8" type="ORF">EP073_09895</name>
</gene>
<evidence type="ECO:0000256" key="6">
    <source>
        <dbReference type="RuleBase" id="RU363054"/>
    </source>
</evidence>
<feature type="domain" description="ABC transmembrane type-1" evidence="7">
    <location>
        <begin position="181"/>
        <end position="397"/>
    </location>
</feature>
<accession>A0A3R5XYA1</accession>
<dbReference type="Pfam" id="PF00528">
    <property type="entry name" value="BPD_transp_1"/>
    <property type="match status" value="1"/>
</dbReference>
<dbReference type="Proteomes" id="UP000287502">
    <property type="component" value="Chromosome"/>
</dbReference>
<organism evidence="8 9">
    <name type="scientific">Geovibrio thiophilus</name>
    <dbReference type="NCBI Taxonomy" id="139438"/>
    <lineage>
        <taxon>Bacteria</taxon>
        <taxon>Pseudomonadati</taxon>
        <taxon>Deferribacterota</taxon>
        <taxon>Deferribacteres</taxon>
        <taxon>Deferribacterales</taxon>
        <taxon>Geovibrionaceae</taxon>
        <taxon>Geovibrio</taxon>
    </lineage>
</organism>
<dbReference type="RefSeq" id="WP_128466987.1">
    <property type="nucleotide sequence ID" value="NZ_CP035108.1"/>
</dbReference>
<dbReference type="CDD" id="cd06261">
    <property type="entry name" value="TM_PBP2"/>
    <property type="match status" value="1"/>
</dbReference>
<evidence type="ECO:0000256" key="2">
    <source>
        <dbReference type="ARBA" id="ARBA00022692"/>
    </source>
</evidence>
<dbReference type="Pfam" id="PF12501">
    <property type="entry name" value="DUF3708"/>
    <property type="match status" value="1"/>
</dbReference>
<proteinExistence type="inferred from homology"/>
<dbReference type="AlphaFoldDB" id="A0A3R5XYA1"/>
<evidence type="ECO:0000256" key="5">
    <source>
        <dbReference type="RuleBase" id="RU363032"/>
    </source>
</evidence>
<evidence type="ECO:0000259" key="7">
    <source>
        <dbReference type="PROSITE" id="PS50928"/>
    </source>
</evidence>
<evidence type="ECO:0000313" key="8">
    <source>
        <dbReference type="EMBL" id="QAR33701.1"/>
    </source>
</evidence>
<name>A0A3R5XYA1_9BACT</name>
<comment type="subcellular location">
    <subcellularLocation>
        <location evidence="1 5">Cell membrane</location>
        <topology evidence="1 5">Multi-pass membrane protein</topology>
    </subcellularLocation>
</comment>
<comment type="similarity">
    <text evidence="6">Belongs to the binding-protein-dependent transport system permease family. CysTW subfamily.</text>
</comment>